<dbReference type="GO" id="GO:0070125">
    <property type="term" value="P:mitochondrial translational elongation"/>
    <property type="evidence" value="ECO:0007669"/>
    <property type="project" value="EnsemblFungi"/>
</dbReference>
<evidence type="ECO:0000256" key="1">
    <source>
        <dbReference type="ARBA" id="ARBA00022741"/>
    </source>
</evidence>
<sequence length="666" mass="76292">MLRHCSLGLVSTQISAIAPLRLVGSPLFCRSYQDFAGRDRRSSRSREDKPYNSRTRRFDDEGSSNYSSSRDDYRGQNTYGFRGKAPRKNFSSRDNYSSRDNFRSSNGFQERGYKNKFSKNTKSYSKGGNTSGSFIPEGKMAKMTHIGKSDSDIVVTLESLLEKNVISRDLYDSISRMGFEQLTPVQQKTIEPIITNSDSDIIARAKTGTGKTFAFLLPIFQHLLNTKIDSQNKVKSVIVAPTRDLALQIEDEVRKIHSKNRKLKAFECVSLVGGTNFDRSIRYIEKVSPSIVIGTPGRLIDVMEKFGNKFFKDVDFKVLDEADRLLEIGFKEDLSYINKMLNTLNTNSTEHIRTLLFSATLDHKVQSLSNDIMNKEECLYIDTIDENEPQAHEKIDQTLVVGETFADNLYAAIEHIREFGTKTPNYKSILFLPTVKFTKFMATILKRQVKLPIYEFHGQIDQKKRTRIVNEFKTMKKGLLVCTDVGARGMDFPNITEVLQIGLPSEIPNYIHRIGRTARSGKEGSSVTFISKEELPFFEILEDKHNVTIKNVRKFEAQPHVMADLSLRLHVSEDELQEIILSVISFYRACLKDYGINYKNMLPQIAHTYGTLLQNEDKRIPLAGNHILNRLGMDRDPIATKMFQIDEMPNQYNRRGPRSNYNRRRF</sequence>
<dbReference type="InterPro" id="IPR001650">
    <property type="entry name" value="Helicase_C-like"/>
</dbReference>
<dbReference type="InterPro" id="IPR014001">
    <property type="entry name" value="Helicase_ATP-bd"/>
</dbReference>
<accession>A0A0W0CZF9</accession>
<dbReference type="GO" id="GO:0006392">
    <property type="term" value="P:transcription elongation by mitochondrial RNA polymerase"/>
    <property type="evidence" value="ECO:0007669"/>
    <property type="project" value="EnsemblFungi"/>
</dbReference>
<keyword evidence="1 6" id="KW-0547">Nucleotide-binding</keyword>
<dbReference type="EC" id="3.6.4.13" evidence="7"/>
<dbReference type="Proteomes" id="UP000054886">
    <property type="component" value="Unassembled WGS sequence"/>
</dbReference>
<dbReference type="SUPFAM" id="SSF52540">
    <property type="entry name" value="P-loop containing nucleoside triphosphate hydrolases"/>
    <property type="match status" value="1"/>
</dbReference>
<keyword evidence="5 7" id="KW-0694">RNA-binding</keyword>
<dbReference type="GO" id="GO:0003724">
    <property type="term" value="F:RNA helicase activity"/>
    <property type="evidence" value="ECO:0007669"/>
    <property type="project" value="UniProtKB-EC"/>
</dbReference>
<proteinExistence type="inferred from homology"/>
<keyword evidence="2 6" id="KW-0378">Hydrolase</keyword>
<gene>
    <name evidence="11" type="ORF">AO440_001333</name>
</gene>
<dbReference type="InterPro" id="IPR027417">
    <property type="entry name" value="P-loop_NTPase"/>
</dbReference>
<evidence type="ECO:0000259" key="10">
    <source>
        <dbReference type="PROSITE" id="PS51194"/>
    </source>
</evidence>
<dbReference type="Pfam" id="PF00271">
    <property type="entry name" value="Helicase_C"/>
    <property type="match status" value="1"/>
</dbReference>
<dbReference type="InterPro" id="IPR000629">
    <property type="entry name" value="RNA-helicase_DEAD-box_CS"/>
</dbReference>
<feature type="region of interest" description="Disordered" evidence="8">
    <location>
        <begin position="38"/>
        <end position="131"/>
    </location>
</feature>
<dbReference type="GO" id="GO:0002151">
    <property type="term" value="F:G-quadruplex RNA binding"/>
    <property type="evidence" value="ECO:0007669"/>
    <property type="project" value="EnsemblFungi"/>
</dbReference>
<keyword evidence="4 6" id="KW-0067">ATP-binding</keyword>
<dbReference type="AlphaFoldDB" id="A0A0W0CZF9"/>
<dbReference type="VEuPathDB" id="FungiDB:CAGL0F05577g"/>
<evidence type="ECO:0000259" key="9">
    <source>
        <dbReference type="PROSITE" id="PS51192"/>
    </source>
</evidence>
<dbReference type="VEuPathDB" id="FungiDB:GWK60_F05181"/>
<dbReference type="InterPro" id="IPR011545">
    <property type="entry name" value="DEAD/DEAH_box_helicase_dom"/>
</dbReference>
<dbReference type="GO" id="GO:0005524">
    <property type="term" value="F:ATP binding"/>
    <property type="evidence" value="ECO:0007669"/>
    <property type="project" value="UniProtKB-UniRule"/>
</dbReference>
<reference evidence="11 12" key="1">
    <citation type="submission" date="2015-10" db="EMBL/GenBank/DDBJ databases">
        <title>Draft genomes sequences of Candida glabrata isolates 1A, 1B, 2A, 2B, 3A and 3B.</title>
        <authorList>
            <person name="Haavelsrud O.E."/>
            <person name="Gaustad P."/>
        </authorList>
    </citation>
    <scope>NUCLEOTIDE SEQUENCE [LARGE SCALE GENOMIC DNA]</scope>
    <source>
        <strain evidence="11">910700640</strain>
    </source>
</reference>
<dbReference type="SMART" id="SM00487">
    <property type="entry name" value="DEXDc"/>
    <property type="match status" value="1"/>
</dbReference>
<evidence type="ECO:0000256" key="8">
    <source>
        <dbReference type="SAM" id="MobiDB-lite"/>
    </source>
</evidence>
<dbReference type="GO" id="GO:0005761">
    <property type="term" value="C:mitochondrial ribosome"/>
    <property type="evidence" value="ECO:0007669"/>
    <property type="project" value="EnsemblFungi"/>
</dbReference>
<dbReference type="GO" id="GO:0051880">
    <property type="term" value="F:G-quadruplex DNA binding"/>
    <property type="evidence" value="ECO:0007669"/>
    <property type="project" value="EnsemblFungi"/>
</dbReference>
<evidence type="ECO:0000256" key="7">
    <source>
        <dbReference type="RuleBase" id="RU365068"/>
    </source>
</evidence>
<dbReference type="PROSITE" id="PS51192">
    <property type="entry name" value="HELICASE_ATP_BIND_1"/>
    <property type="match status" value="1"/>
</dbReference>
<dbReference type="GO" id="GO:0070124">
    <property type="term" value="P:mitochondrial translational initiation"/>
    <property type="evidence" value="ECO:0007669"/>
    <property type="project" value="EnsemblFungi"/>
</dbReference>
<evidence type="ECO:0000313" key="12">
    <source>
        <dbReference type="Proteomes" id="UP000054886"/>
    </source>
</evidence>
<dbReference type="EMBL" id="LLZZ01000137">
    <property type="protein sequence ID" value="KTB00558.1"/>
    <property type="molecule type" value="Genomic_DNA"/>
</dbReference>
<dbReference type="CDD" id="cd18787">
    <property type="entry name" value="SF2_C_DEAD"/>
    <property type="match status" value="1"/>
</dbReference>
<comment type="caution">
    <text evidence="11">The sequence shown here is derived from an EMBL/GenBank/DDBJ whole genome shotgun (WGS) entry which is preliminary data.</text>
</comment>
<comment type="catalytic activity">
    <reaction evidence="7">
        <text>ATP + H2O = ADP + phosphate + H(+)</text>
        <dbReference type="Rhea" id="RHEA:13065"/>
        <dbReference type="ChEBI" id="CHEBI:15377"/>
        <dbReference type="ChEBI" id="CHEBI:15378"/>
        <dbReference type="ChEBI" id="CHEBI:30616"/>
        <dbReference type="ChEBI" id="CHEBI:43474"/>
        <dbReference type="ChEBI" id="CHEBI:456216"/>
        <dbReference type="EC" id="3.6.4.13"/>
    </reaction>
</comment>
<feature type="domain" description="Helicase C-terminal" evidence="10">
    <location>
        <begin position="408"/>
        <end position="560"/>
    </location>
</feature>
<evidence type="ECO:0000256" key="5">
    <source>
        <dbReference type="ARBA" id="ARBA00022884"/>
    </source>
</evidence>
<evidence type="ECO:0000256" key="4">
    <source>
        <dbReference type="ARBA" id="ARBA00022840"/>
    </source>
</evidence>
<dbReference type="GO" id="GO:0016787">
    <property type="term" value="F:hydrolase activity"/>
    <property type="evidence" value="ECO:0007669"/>
    <property type="project" value="UniProtKB-KW"/>
</dbReference>
<protein>
    <recommendedName>
        <fullName evidence="7">ATP-dependent RNA helicase</fullName>
        <ecNumber evidence="7">3.6.4.13</ecNumber>
    </recommendedName>
</protein>
<dbReference type="PROSITE" id="PS51194">
    <property type="entry name" value="HELICASE_CTER"/>
    <property type="match status" value="1"/>
</dbReference>
<evidence type="ECO:0000256" key="6">
    <source>
        <dbReference type="RuleBase" id="RU000492"/>
    </source>
</evidence>
<feature type="domain" description="Helicase ATP-binding" evidence="9">
    <location>
        <begin position="192"/>
        <end position="379"/>
    </location>
</feature>
<dbReference type="GO" id="GO:0000372">
    <property type="term" value="P:Group I intron splicing"/>
    <property type="evidence" value="ECO:0007669"/>
    <property type="project" value="EnsemblFungi"/>
</dbReference>
<comment type="function">
    <text evidence="7">RNA helicase.</text>
</comment>
<dbReference type="GO" id="GO:0000963">
    <property type="term" value="P:mitochondrial RNA processing"/>
    <property type="evidence" value="ECO:0007669"/>
    <property type="project" value="EnsemblFungi"/>
</dbReference>
<keyword evidence="3 6" id="KW-0347">Helicase</keyword>
<organism evidence="11 12">
    <name type="scientific">Candida glabrata</name>
    <name type="common">Yeast</name>
    <name type="synonym">Torulopsis glabrata</name>
    <dbReference type="NCBI Taxonomy" id="5478"/>
    <lineage>
        <taxon>Eukaryota</taxon>
        <taxon>Fungi</taxon>
        <taxon>Dikarya</taxon>
        <taxon>Ascomycota</taxon>
        <taxon>Saccharomycotina</taxon>
        <taxon>Saccharomycetes</taxon>
        <taxon>Saccharomycetales</taxon>
        <taxon>Saccharomycetaceae</taxon>
        <taxon>Nakaseomyces</taxon>
    </lineage>
</organism>
<dbReference type="PROSITE" id="PS00039">
    <property type="entry name" value="DEAD_ATP_HELICASE"/>
    <property type="match status" value="1"/>
</dbReference>
<dbReference type="PANTHER" id="PTHR24031">
    <property type="entry name" value="RNA HELICASE"/>
    <property type="match status" value="1"/>
</dbReference>
<dbReference type="VEuPathDB" id="FungiDB:B1J91_F05577g"/>
<dbReference type="Gene3D" id="3.40.50.300">
    <property type="entry name" value="P-loop containing nucleotide triphosphate hydrolases"/>
    <property type="match status" value="2"/>
</dbReference>
<evidence type="ECO:0000313" key="11">
    <source>
        <dbReference type="EMBL" id="KTB00558.1"/>
    </source>
</evidence>
<feature type="compositionally biased region" description="Polar residues" evidence="8">
    <location>
        <begin position="120"/>
        <end position="131"/>
    </location>
</feature>
<feature type="compositionally biased region" description="Basic and acidic residues" evidence="8">
    <location>
        <begin position="38"/>
        <end position="60"/>
    </location>
</feature>
<dbReference type="Pfam" id="PF00270">
    <property type="entry name" value="DEAD"/>
    <property type="match status" value="1"/>
</dbReference>
<dbReference type="GO" id="GO:0033592">
    <property type="term" value="F:RNA strand annealing activity"/>
    <property type="evidence" value="ECO:0007669"/>
    <property type="project" value="EnsemblFungi"/>
</dbReference>
<comment type="domain">
    <text evidence="7">The Q motif is unique to and characteristic of the DEAD box family of RNA helicases and controls ATP binding and hydrolysis.</text>
</comment>
<evidence type="ECO:0000256" key="3">
    <source>
        <dbReference type="ARBA" id="ARBA00022806"/>
    </source>
</evidence>
<dbReference type="VEuPathDB" id="FungiDB:GVI51_F05203"/>
<evidence type="ECO:0000256" key="2">
    <source>
        <dbReference type="ARBA" id="ARBA00022801"/>
    </source>
</evidence>
<dbReference type="SMART" id="SM00490">
    <property type="entry name" value="HELICc"/>
    <property type="match status" value="1"/>
</dbReference>
<dbReference type="GO" id="GO:0000373">
    <property type="term" value="P:Group II intron splicing"/>
    <property type="evidence" value="ECO:0007669"/>
    <property type="project" value="EnsemblFungi"/>
</dbReference>
<name>A0A0W0CZF9_CANGB</name>
<dbReference type="GO" id="GO:0034337">
    <property type="term" value="P:RNA folding"/>
    <property type="evidence" value="ECO:0007669"/>
    <property type="project" value="EnsemblFungi"/>
</dbReference>
<comment type="similarity">
    <text evidence="6">Belongs to the DEAD box helicase family.</text>
</comment>